<name>A0A846LXS2_9ACTN</name>
<accession>A0A846LXS2</accession>
<dbReference type="Proteomes" id="UP000552836">
    <property type="component" value="Unassembled WGS sequence"/>
</dbReference>
<keyword evidence="1" id="KW-0812">Transmembrane</keyword>
<reference evidence="2" key="4">
    <citation type="submission" date="2024-05" db="EMBL/GenBank/DDBJ databases">
        <authorList>
            <person name="Sun Q."/>
            <person name="Zhou Y."/>
        </authorList>
    </citation>
    <scope>NUCLEOTIDE SEQUENCE</scope>
    <source>
        <strain evidence="2">CGMCC 4.5581</strain>
    </source>
</reference>
<reference evidence="2" key="1">
    <citation type="journal article" date="2014" name="Int. J. Syst. Evol. Microbiol.">
        <title>Complete genome of a new Firmicutes species belonging to the dominant human colonic microbiota ('Ruminococcus bicirculans') reveals two chromosomes and a selective capacity to utilize plant glucans.</title>
        <authorList>
            <consortium name="NISC Comparative Sequencing Program"/>
            <person name="Wegmann U."/>
            <person name="Louis P."/>
            <person name="Goesmann A."/>
            <person name="Henrissat B."/>
            <person name="Duncan S.H."/>
            <person name="Flint H.J."/>
        </authorList>
    </citation>
    <scope>NUCLEOTIDE SEQUENCE</scope>
    <source>
        <strain evidence="2">CGMCC 4.5581</strain>
    </source>
</reference>
<proteinExistence type="predicted"/>
<evidence type="ECO:0000313" key="5">
    <source>
        <dbReference type="Proteomes" id="UP000648663"/>
    </source>
</evidence>
<comment type="caution">
    <text evidence="3">The sequence shown here is derived from an EMBL/GenBank/DDBJ whole genome shotgun (WGS) entry which is preliminary data.</text>
</comment>
<feature type="transmembrane region" description="Helical" evidence="1">
    <location>
        <begin position="61"/>
        <end position="85"/>
    </location>
</feature>
<reference evidence="3 4" key="3">
    <citation type="submission" date="2020-02" db="EMBL/GenBank/DDBJ databases">
        <title>Sequencing the genomes of 1000 actinobacteria strains.</title>
        <authorList>
            <person name="Klenk H.-P."/>
        </authorList>
    </citation>
    <scope>NUCLEOTIDE SEQUENCE [LARGE SCALE GENOMIC DNA]</scope>
    <source>
        <strain evidence="3 4">DSM 45201</strain>
    </source>
</reference>
<feature type="transmembrane region" description="Helical" evidence="1">
    <location>
        <begin position="115"/>
        <end position="137"/>
    </location>
</feature>
<dbReference type="Proteomes" id="UP000648663">
    <property type="component" value="Unassembled WGS sequence"/>
</dbReference>
<evidence type="ECO:0000313" key="3">
    <source>
        <dbReference type="EMBL" id="NIH70308.1"/>
    </source>
</evidence>
<sequence length="250" mass="25285">MYITPLLVPTVGRPGVAAMMLPLAFGIAHSGVILVGELTWPRPGGMVRRARLAHRGLLQAIPVWLLRTAIGTLVTGIVVIAVGAVTADRYDRSITVHAGDGLVEGAASPYVGSGYGLPALVGLGCLLALTTAALLVVANRPAIVTDDADVEGALRRASAQRVLRGATAAAMILVAGLVTVSGLAIRSAAKTAAQAARLEDLPVGAVASLLPWVGGALALIGLVGGVVGIGVLFIRTRVPVPAAELVTTEQ</sequence>
<feature type="transmembrane region" description="Helical" evidence="1">
    <location>
        <begin position="209"/>
        <end position="234"/>
    </location>
</feature>
<evidence type="ECO:0000256" key="1">
    <source>
        <dbReference type="SAM" id="Phobius"/>
    </source>
</evidence>
<keyword evidence="5" id="KW-1185">Reference proteome</keyword>
<evidence type="ECO:0000313" key="2">
    <source>
        <dbReference type="EMBL" id="GGL86178.1"/>
    </source>
</evidence>
<protein>
    <submittedName>
        <fullName evidence="3">Uncharacterized protein</fullName>
    </submittedName>
</protein>
<dbReference type="RefSeq" id="WP_229682380.1">
    <property type="nucleotide sequence ID" value="NZ_BAABJU010000033.1"/>
</dbReference>
<dbReference type="EMBL" id="JAAMPA010000008">
    <property type="protein sequence ID" value="NIH70308.1"/>
    <property type="molecule type" value="Genomic_DNA"/>
</dbReference>
<evidence type="ECO:0000313" key="4">
    <source>
        <dbReference type="Proteomes" id="UP000552836"/>
    </source>
</evidence>
<keyword evidence="1" id="KW-0472">Membrane</keyword>
<dbReference type="AlphaFoldDB" id="A0A846LXS2"/>
<keyword evidence="1" id="KW-1133">Transmembrane helix</keyword>
<feature type="transmembrane region" description="Helical" evidence="1">
    <location>
        <begin position="165"/>
        <end position="189"/>
    </location>
</feature>
<dbReference type="EMBL" id="BMMI01000022">
    <property type="protein sequence ID" value="GGL86178.1"/>
    <property type="molecule type" value="Genomic_DNA"/>
</dbReference>
<reference evidence="5" key="2">
    <citation type="journal article" date="2019" name="Int. J. Syst. Evol. Microbiol.">
        <title>The Global Catalogue of Microorganisms (GCM) 10K type strain sequencing project: providing services to taxonomists for standard genome sequencing and annotation.</title>
        <authorList>
            <consortium name="The Broad Institute Genomics Platform"/>
            <consortium name="The Broad Institute Genome Sequencing Center for Infectious Disease"/>
            <person name="Wu L."/>
            <person name="Ma J."/>
        </authorList>
    </citation>
    <scope>NUCLEOTIDE SEQUENCE [LARGE SCALE GENOMIC DNA]</scope>
    <source>
        <strain evidence="5">CGMCC 4.5581</strain>
    </source>
</reference>
<organism evidence="3 4">
    <name type="scientific">Modestobacter marinus</name>
    <dbReference type="NCBI Taxonomy" id="477641"/>
    <lineage>
        <taxon>Bacteria</taxon>
        <taxon>Bacillati</taxon>
        <taxon>Actinomycetota</taxon>
        <taxon>Actinomycetes</taxon>
        <taxon>Geodermatophilales</taxon>
        <taxon>Geodermatophilaceae</taxon>
        <taxon>Modestobacter</taxon>
    </lineage>
</organism>
<feature type="transmembrane region" description="Helical" evidence="1">
    <location>
        <begin position="20"/>
        <end position="40"/>
    </location>
</feature>
<gene>
    <name evidence="3" type="ORF">FB380_004819</name>
    <name evidence="2" type="ORF">GCM10011589_48210</name>
</gene>